<dbReference type="EMBL" id="JACFXV010000038">
    <property type="protein sequence ID" value="MBA5776241.1"/>
    <property type="molecule type" value="Genomic_DNA"/>
</dbReference>
<organism evidence="1 2">
    <name type="scientific">Stappia albiluteola</name>
    <dbReference type="NCBI Taxonomy" id="2758565"/>
    <lineage>
        <taxon>Bacteria</taxon>
        <taxon>Pseudomonadati</taxon>
        <taxon>Pseudomonadota</taxon>
        <taxon>Alphaproteobacteria</taxon>
        <taxon>Hyphomicrobiales</taxon>
        <taxon>Stappiaceae</taxon>
        <taxon>Stappia</taxon>
    </lineage>
</organism>
<reference evidence="1 2" key="1">
    <citation type="submission" date="2020-07" db="EMBL/GenBank/DDBJ databases">
        <title>Stappia sp., F7233, whole genome shotgun sequencing project.</title>
        <authorList>
            <person name="Jiang S."/>
            <person name="Liu Z.W."/>
            <person name="Du Z.J."/>
        </authorList>
    </citation>
    <scope>NUCLEOTIDE SEQUENCE [LARGE SCALE GENOMIC DNA]</scope>
    <source>
        <strain evidence="1 2">F7233</strain>
    </source>
</reference>
<comment type="caution">
    <text evidence="1">The sequence shown here is derived from an EMBL/GenBank/DDBJ whole genome shotgun (WGS) entry which is preliminary data.</text>
</comment>
<dbReference type="PANTHER" id="PTHR35841">
    <property type="entry name" value="PHOSPHONATES-BINDING PERIPLASMIC PROTEIN"/>
    <property type="match status" value="1"/>
</dbReference>
<evidence type="ECO:0000313" key="1">
    <source>
        <dbReference type="EMBL" id="MBA5776241.1"/>
    </source>
</evidence>
<dbReference type="SUPFAM" id="SSF53850">
    <property type="entry name" value="Periplasmic binding protein-like II"/>
    <property type="match status" value="1"/>
</dbReference>
<proteinExistence type="predicted"/>
<keyword evidence="2" id="KW-1185">Reference proteome</keyword>
<dbReference type="Gene3D" id="3.40.190.10">
    <property type="entry name" value="Periplasmic binding protein-like II"/>
    <property type="match status" value="2"/>
</dbReference>
<sequence>MFALPVLAQDIADEEGAEPEVYEYDQPLPDDYDAPWDTQGPVTWSVPLDPEIYAVLPTLRIGVVVKAVDDPDRRGFLRYEAFRAGLEQALGVPANLVAYGSLARLQQAIVNGEVHYAPLSASAFADAWQRCRCIEPLGVQLAVDGTPAYHAVILVRTGSDFGELADLEGAKLAAPPPFSVASYRVPLAAMRREGLEPGTFFSSIVQADGPIRAAELVMTGAADASLGWSSLEGDEAAGFSRGTLRDMVARGIMEPRSLKVIWASRAIPNPPHAIRKNLPPIVRERLAEFLMSWRQADETGVETGFVQARAEDFAPLLEPLENAATPLTGSGRLREVTTPKE</sequence>
<dbReference type="RefSeq" id="WP_182162447.1">
    <property type="nucleotide sequence ID" value="NZ_JACFXV010000038.1"/>
</dbReference>
<protein>
    <submittedName>
        <fullName evidence="1">Phosphate/phosphite/phosphonate ABC transporter substrate-binding protein</fullName>
    </submittedName>
</protein>
<dbReference type="Proteomes" id="UP000541109">
    <property type="component" value="Unassembled WGS sequence"/>
</dbReference>
<accession>A0A839A9Z9</accession>
<evidence type="ECO:0000313" key="2">
    <source>
        <dbReference type="Proteomes" id="UP000541109"/>
    </source>
</evidence>
<dbReference type="PANTHER" id="PTHR35841:SF1">
    <property type="entry name" value="PHOSPHONATES-BINDING PERIPLASMIC PROTEIN"/>
    <property type="match status" value="1"/>
</dbReference>
<dbReference type="Pfam" id="PF12974">
    <property type="entry name" value="Phosphonate-bd"/>
    <property type="match status" value="1"/>
</dbReference>
<dbReference type="AlphaFoldDB" id="A0A839A9Z9"/>
<gene>
    <name evidence="1" type="ORF">H2509_03785</name>
</gene>
<name>A0A839A9Z9_9HYPH</name>